<keyword evidence="1 4" id="KW-0808">Transferase</keyword>
<dbReference type="PROSITE" id="PS51186">
    <property type="entry name" value="GNAT"/>
    <property type="match status" value="1"/>
</dbReference>
<gene>
    <name evidence="4" type="ORF">ABDJ40_04810</name>
</gene>
<dbReference type="InterPro" id="IPR016181">
    <property type="entry name" value="Acyl_CoA_acyltransferase"/>
</dbReference>
<evidence type="ECO:0000313" key="5">
    <source>
        <dbReference type="Proteomes" id="UP001462640"/>
    </source>
</evidence>
<dbReference type="PANTHER" id="PTHR43877:SF1">
    <property type="entry name" value="ACETYLTRANSFERASE"/>
    <property type="match status" value="1"/>
</dbReference>
<dbReference type="InterPro" id="IPR050832">
    <property type="entry name" value="Bact_Acetyltransf"/>
</dbReference>
<keyword evidence="5" id="KW-1185">Reference proteome</keyword>
<dbReference type="RefSeq" id="WP_347606753.1">
    <property type="nucleotide sequence ID" value="NZ_JBDPZC010000001.1"/>
</dbReference>
<sequence>MPELREARAQDLPALSQLISWVWLQTYAGQGVRPAFAGYLHETFSPAALEAWLGPGHRCWLAEDQGHLQGMIHVSLGSRCPVAWQQGPEAEVGELYVVPPLARQGLGRALLAQARGQLPDRALWLSVWAPNERAIAFYEREQGRRLGETWFELEQQRHLNWIYGWPALAEGAGS</sequence>
<accession>A0ABV0GAM2</accession>
<evidence type="ECO:0000256" key="2">
    <source>
        <dbReference type="ARBA" id="ARBA00023315"/>
    </source>
</evidence>
<dbReference type="GO" id="GO:0016746">
    <property type="term" value="F:acyltransferase activity"/>
    <property type="evidence" value="ECO:0007669"/>
    <property type="project" value="UniProtKB-KW"/>
</dbReference>
<organism evidence="4 5">
    <name type="scientific">Roseateles flavus</name>
    <dbReference type="NCBI Taxonomy" id="3149041"/>
    <lineage>
        <taxon>Bacteria</taxon>
        <taxon>Pseudomonadati</taxon>
        <taxon>Pseudomonadota</taxon>
        <taxon>Betaproteobacteria</taxon>
        <taxon>Burkholderiales</taxon>
        <taxon>Sphaerotilaceae</taxon>
        <taxon>Roseateles</taxon>
    </lineage>
</organism>
<dbReference type="EC" id="2.3.1.-" evidence="4"/>
<dbReference type="CDD" id="cd04301">
    <property type="entry name" value="NAT_SF"/>
    <property type="match status" value="1"/>
</dbReference>
<keyword evidence="2 4" id="KW-0012">Acyltransferase</keyword>
<evidence type="ECO:0000259" key="3">
    <source>
        <dbReference type="PROSITE" id="PS51186"/>
    </source>
</evidence>
<dbReference type="EMBL" id="JBDPZC010000001">
    <property type="protein sequence ID" value="MEO3712086.1"/>
    <property type="molecule type" value="Genomic_DNA"/>
</dbReference>
<dbReference type="Gene3D" id="3.40.630.30">
    <property type="match status" value="1"/>
</dbReference>
<dbReference type="InterPro" id="IPR000182">
    <property type="entry name" value="GNAT_dom"/>
</dbReference>
<feature type="domain" description="N-acetyltransferase" evidence="3">
    <location>
        <begin position="2"/>
        <end position="166"/>
    </location>
</feature>
<dbReference type="SUPFAM" id="SSF55729">
    <property type="entry name" value="Acyl-CoA N-acyltransferases (Nat)"/>
    <property type="match status" value="1"/>
</dbReference>
<evidence type="ECO:0000313" key="4">
    <source>
        <dbReference type="EMBL" id="MEO3712086.1"/>
    </source>
</evidence>
<dbReference type="PANTHER" id="PTHR43877">
    <property type="entry name" value="AMINOALKYLPHOSPHONATE N-ACETYLTRANSFERASE-RELATED-RELATED"/>
    <property type="match status" value="1"/>
</dbReference>
<name>A0ABV0GAM2_9BURK</name>
<dbReference type="Proteomes" id="UP001462640">
    <property type="component" value="Unassembled WGS sequence"/>
</dbReference>
<protein>
    <submittedName>
        <fullName evidence="4">GNAT family N-acetyltransferase</fullName>
        <ecNumber evidence="4">2.3.1.-</ecNumber>
    </submittedName>
</protein>
<evidence type="ECO:0000256" key="1">
    <source>
        <dbReference type="ARBA" id="ARBA00022679"/>
    </source>
</evidence>
<proteinExistence type="predicted"/>
<reference evidence="4 5" key="1">
    <citation type="submission" date="2024-05" db="EMBL/GenBank/DDBJ databases">
        <title>Roseateles sp. 2.12 16S ribosomal RNA gene Genome sequencing and assembly.</title>
        <authorList>
            <person name="Woo H."/>
        </authorList>
    </citation>
    <scope>NUCLEOTIDE SEQUENCE [LARGE SCALE GENOMIC DNA]</scope>
    <source>
        <strain evidence="4 5">2.12</strain>
    </source>
</reference>
<comment type="caution">
    <text evidence="4">The sequence shown here is derived from an EMBL/GenBank/DDBJ whole genome shotgun (WGS) entry which is preliminary data.</text>
</comment>
<dbReference type="Pfam" id="PF00583">
    <property type="entry name" value="Acetyltransf_1"/>
    <property type="match status" value="1"/>
</dbReference>